<keyword evidence="3" id="KW-1185">Reference proteome</keyword>
<dbReference type="Proteomes" id="UP000626092">
    <property type="component" value="Unassembled WGS sequence"/>
</dbReference>
<gene>
    <name evidence="2" type="ORF">RHSIM_Rhsim01G0138400</name>
</gene>
<dbReference type="PANTHER" id="PTHR37984:SF5">
    <property type="entry name" value="PROTEIN NYNRIN-LIKE"/>
    <property type="match status" value="1"/>
</dbReference>
<dbReference type="InterPro" id="IPR050951">
    <property type="entry name" value="Retrovirus_Pol_polyprotein"/>
</dbReference>
<dbReference type="FunFam" id="1.10.340.70:FF:000001">
    <property type="entry name" value="Retrovirus-related Pol polyprotein from transposon gypsy-like Protein"/>
    <property type="match status" value="1"/>
</dbReference>
<dbReference type="PANTHER" id="PTHR37984">
    <property type="entry name" value="PROTEIN CBG26694"/>
    <property type="match status" value="1"/>
</dbReference>
<protein>
    <recommendedName>
        <fullName evidence="1">Integrase zinc-binding domain-containing protein</fullName>
    </recommendedName>
</protein>
<organism evidence="2 3">
    <name type="scientific">Rhododendron simsii</name>
    <name type="common">Sims's rhododendron</name>
    <dbReference type="NCBI Taxonomy" id="118357"/>
    <lineage>
        <taxon>Eukaryota</taxon>
        <taxon>Viridiplantae</taxon>
        <taxon>Streptophyta</taxon>
        <taxon>Embryophyta</taxon>
        <taxon>Tracheophyta</taxon>
        <taxon>Spermatophyta</taxon>
        <taxon>Magnoliopsida</taxon>
        <taxon>eudicotyledons</taxon>
        <taxon>Gunneridae</taxon>
        <taxon>Pentapetalae</taxon>
        <taxon>asterids</taxon>
        <taxon>Ericales</taxon>
        <taxon>Ericaceae</taxon>
        <taxon>Ericoideae</taxon>
        <taxon>Rhodoreae</taxon>
        <taxon>Rhododendron</taxon>
    </lineage>
</organism>
<sequence>MADALSRRVDLLVTLAHEVVGFEFLKELYPEDDDLKEIWDVCAQNRPMSDFHITDGYLFRGNRLCIPKSFLRESVIRDLHGGGLNGHLGRDKTLASLEERYYWPQLKRDAGNFVRKCYTCQVSKGQSQNTGLYTPLPVPNNIWADLSMDFVLGLPHTQ</sequence>
<dbReference type="EMBL" id="WJXA01000001">
    <property type="protein sequence ID" value="KAF7152816.1"/>
    <property type="molecule type" value="Genomic_DNA"/>
</dbReference>
<proteinExistence type="predicted"/>
<dbReference type="OrthoDB" id="407598at2759"/>
<dbReference type="Gene3D" id="1.10.340.70">
    <property type="match status" value="1"/>
</dbReference>
<feature type="domain" description="Integrase zinc-binding" evidence="1">
    <location>
        <begin position="71"/>
        <end position="124"/>
    </location>
</feature>
<dbReference type="Pfam" id="PF17921">
    <property type="entry name" value="Integrase_H2C2"/>
    <property type="match status" value="1"/>
</dbReference>
<evidence type="ECO:0000313" key="3">
    <source>
        <dbReference type="Proteomes" id="UP000626092"/>
    </source>
</evidence>
<accession>A0A834HRP8</accession>
<reference evidence="2" key="1">
    <citation type="submission" date="2019-11" db="EMBL/GenBank/DDBJ databases">
        <authorList>
            <person name="Liu Y."/>
            <person name="Hou J."/>
            <person name="Li T.-Q."/>
            <person name="Guan C.-H."/>
            <person name="Wu X."/>
            <person name="Wu H.-Z."/>
            <person name="Ling F."/>
            <person name="Zhang R."/>
            <person name="Shi X.-G."/>
            <person name="Ren J.-P."/>
            <person name="Chen E.-F."/>
            <person name="Sun J.-M."/>
        </authorList>
    </citation>
    <scope>NUCLEOTIDE SEQUENCE</scope>
    <source>
        <strain evidence="2">Adult_tree_wgs_1</strain>
        <tissue evidence="2">Leaves</tissue>
    </source>
</reference>
<dbReference type="InterPro" id="IPR041588">
    <property type="entry name" value="Integrase_H2C2"/>
</dbReference>
<evidence type="ECO:0000313" key="2">
    <source>
        <dbReference type="EMBL" id="KAF7152816.1"/>
    </source>
</evidence>
<evidence type="ECO:0000259" key="1">
    <source>
        <dbReference type="Pfam" id="PF17921"/>
    </source>
</evidence>
<comment type="caution">
    <text evidence="2">The sequence shown here is derived from an EMBL/GenBank/DDBJ whole genome shotgun (WGS) entry which is preliminary data.</text>
</comment>
<dbReference type="AlphaFoldDB" id="A0A834HRP8"/>
<name>A0A834HRP8_RHOSS</name>